<dbReference type="InterPro" id="IPR034753">
    <property type="entry name" value="hSac2"/>
</dbReference>
<dbReference type="InterPro" id="IPR022158">
    <property type="entry name" value="Inositol_phosphatase"/>
</dbReference>
<feature type="domain" description="HSac2" evidence="3">
    <location>
        <begin position="66"/>
        <end position="223"/>
    </location>
</feature>
<name>A0AA39KM47_9HYME</name>
<comment type="similarity">
    <text evidence="1">Belongs to the TPRG1 family.</text>
</comment>
<dbReference type="Proteomes" id="UP001168990">
    <property type="component" value="Unassembled WGS sequence"/>
</dbReference>
<accession>A0AA39KM47</accession>
<evidence type="ECO:0000313" key="4">
    <source>
        <dbReference type="EMBL" id="KAK0166494.1"/>
    </source>
</evidence>
<sequence>MLDHNQLDEAPTVNFDAATLRMAKDTDDPELRDESYNQENSTNAATARSNVPSIPFKNIDVHTFFSDRNEVVERAVKECHDILSTDQNDEIIGTWLLTEISLWDTEKERIVLLTKNAIYTIKYDFISMKILQFNRTPLTEIDTIAEGELEYPPKSAVPRLNGLAEGFSSMIHCAVRQQWSSIASRSDIKFEPRKRNMSGIRIMWSKGKPLSFDKKWNPFAKHIPWLTYTSHPLYWHKGINEEKSRFDVNGLHAALLSLLSETCMFVKHPLIIENYLGLGALLHNRTSLGFFKVRGKISF</sequence>
<reference evidence="4" key="1">
    <citation type="journal article" date="2023" name="bioRxiv">
        <title>Scaffold-level genome assemblies of two parasitoid biocontrol wasps reveal the parthenogenesis mechanism and an associated novel virus.</title>
        <authorList>
            <person name="Inwood S."/>
            <person name="Skelly J."/>
            <person name="Guhlin J."/>
            <person name="Harrop T."/>
            <person name="Goldson S."/>
            <person name="Dearden P."/>
        </authorList>
    </citation>
    <scope>NUCLEOTIDE SEQUENCE</scope>
    <source>
        <strain evidence="4">Irish</strain>
        <tissue evidence="4">Whole body</tissue>
    </source>
</reference>
<organism evidence="4 5">
    <name type="scientific">Microctonus aethiopoides</name>
    <dbReference type="NCBI Taxonomy" id="144406"/>
    <lineage>
        <taxon>Eukaryota</taxon>
        <taxon>Metazoa</taxon>
        <taxon>Ecdysozoa</taxon>
        <taxon>Arthropoda</taxon>
        <taxon>Hexapoda</taxon>
        <taxon>Insecta</taxon>
        <taxon>Pterygota</taxon>
        <taxon>Neoptera</taxon>
        <taxon>Endopterygota</taxon>
        <taxon>Hymenoptera</taxon>
        <taxon>Apocrita</taxon>
        <taxon>Ichneumonoidea</taxon>
        <taxon>Braconidae</taxon>
        <taxon>Euphorinae</taxon>
        <taxon>Microctonus</taxon>
    </lineage>
</organism>
<dbReference type="GO" id="GO:0005737">
    <property type="term" value="C:cytoplasm"/>
    <property type="evidence" value="ECO:0007669"/>
    <property type="project" value="TreeGrafter"/>
</dbReference>
<dbReference type="PANTHER" id="PTHR31108">
    <property type="entry name" value="TUMOR PROTEIN P63-REGULATED GENE 1-LIKE PROTEIN"/>
    <property type="match status" value="1"/>
</dbReference>
<evidence type="ECO:0000256" key="1">
    <source>
        <dbReference type="ARBA" id="ARBA00009163"/>
    </source>
</evidence>
<dbReference type="AlphaFoldDB" id="A0AA39KM47"/>
<dbReference type="EMBL" id="JAQQBS010001422">
    <property type="protein sequence ID" value="KAK0166494.1"/>
    <property type="molecule type" value="Genomic_DNA"/>
</dbReference>
<dbReference type="PANTHER" id="PTHR31108:SF1">
    <property type="entry name" value="HSAC2 DOMAIN-CONTAINING PROTEIN"/>
    <property type="match status" value="1"/>
</dbReference>
<feature type="compositionally biased region" description="Polar residues" evidence="2">
    <location>
        <begin position="37"/>
        <end position="49"/>
    </location>
</feature>
<protein>
    <recommendedName>
        <fullName evidence="3">HSac2 domain-containing protein</fullName>
    </recommendedName>
</protein>
<dbReference type="InterPro" id="IPR040242">
    <property type="entry name" value="TPRG1-like"/>
</dbReference>
<reference evidence="4" key="2">
    <citation type="submission" date="2023-03" db="EMBL/GenBank/DDBJ databases">
        <authorList>
            <person name="Inwood S.N."/>
            <person name="Skelly J.G."/>
            <person name="Guhlin J."/>
            <person name="Harrop T.W.R."/>
            <person name="Goldson S.G."/>
            <person name="Dearden P.K."/>
        </authorList>
    </citation>
    <scope>NUCLEOTIDE SEQUENCE</scope>
    <source>
        <strain evidence="4">Irish</strain>
        <tissue evidence="4">Whole body</tissue>
    </source>
</reference>
<evidence type="ECO:0000259" key="3">
    <source>
        <dbReference type="PROSITE" id="PS51791"/>
    </source>
</evidence>
<evidence type="ECO:0000313" key="5">
    <source>
        <dbReference type="Proteomes" id="UP001168990"/>
    </source>
</evidence>
<feature type="region of interest" description="Disordered" evidence="2">
    <location>
        <begin position="26"/>
        <end position="49"/>
    </location>
</feature>
<comment type="caution">
    <text evidence="4">The sequence shown here is derived from an EMBL/GenBank/DDBJ whole genome shotgun (WGS) entry which is preliminary data.</text>
</comment>
<dbReference type="Pfam" id="PF12456">
    <property type="entry name" value="hSac2"/>
    <property type="match status" value="1"/>
</dbReference>
<evidence type="ECO:0000256" key="2">
    <source>
        <dbReference type="SAM" id="MobiDB-lite"/>
    </source>
</evidence>
<gene>
    <name evidence="4" type="ORF">PV328_004909</name>
</gene>
<proteinExistence type="inferred from homology"/>
<keyword evidence="5" id="KW-1185">Reference proteome</keyword>
<dbReference type="PROSITE" id="PS51791">
    <property type="entry name" value="HSAC2"/>
    <property type="match status" value="1"/>
</dbReference>